<reference evidence="4 5" key="1">
    <citation type="journal article" date="2013" name="Chin. Sci. Bull.">
        <title>Genome survey uncovers the secrets of sex and lifestyle in caterpillar fungus.</title>
        <authorList>
            <person name="Hu X."/>
            <person name="Zhang Y."/>
            <person name="Xiao G."/>
            <person name="Zheng P."/>
            <person name="Xia Y."/>
            <person name="Zhang X."/>
            <person name="St Leger R.J."/>
            <person name="Liu X."/>
            <person name="Wang C."/>
        </authorList>
    </citation>
    <scope>NUCLEOTIDE SEQUENCE [LARGE SCALE GENOMIC DNA]</scope>
    <source>
        <strain evidence="5">Co18 / CGMCC 3.14243</strain>
        <tissue evidence="4">Fruit-body</tissue>
    </source>
</reference>
<proteinExistence type="inferred from homology"/>
<organism evidence="4 5">
    <name type="scientific">Ophiocordyceps sinensis (strain Co18 / CGMCC 3.14243)</name>
    <name type="common">Yarsagumba caterpillar fungus</name>
    <name type="synonym">Hirsutella sinensis</name>
    <dbReference type="NCBI Taxonomy" id="911162"/>
    <lineage>
        <taxon>Eukaryota</taxon>
        <taxon>Fungi</taxon>
        <taxon>Dikarya</taxon>
        <taxon>Ascomycota</taxon>
        <taxon>Pezizomycotina</taxon>
        <taxon>Sordariomycetes</taxon>
        <taxon>Hypocreomycetidae</taxon>
        <taxon>Hypocreales</taxon>
        <taxon>Ophiocordycipitaceae</taxon>
        <taxon>Ophiocordyceps</taxon>
    </lineage>
</organism>
<dbReference type="EMBL" id="KE652321">
    <property type="protein sequence ID" value="EQL02317.1"/>
    <property type="molecule type" value="Genomic_DNA"/>
</dbReference>
<dbReference type="Proteomes" id="UP000019374">
    <property type="component" value="Unassembled WGS sequence"/>
</dbReference>
<feature type="region of interest" description="Disordered" evidence="2">
    <location>
        <begin position="42"/>
        <end position="72"/>
    </location>
</feature>
<evidence type="ECO:0000256" key="2">
    <source>
        <dbReference type="SAM" id="MobiDB-lite"/>
    </source>
</evidence>
<accession>T5AKN1</accession>
<feature type="domain" description="NFACT RNA-binding" evidence="3">
    <location>
        <begin position="80"/>
        <end position="162"/>
    </location>
</feature>
<sequence>MASLTCTKYEVLSSHLETPPDTVPTLFSPFLSNQRRHHRKKPYSSSALAVARPPPPPASPPSSVRKPLSQAGPGPPKASMVYYFTSAVVDPPAFVYVGKDKFENEDLIKFGWDQDVWCFHVDKLSSAHIYLRMQDGQSWDALPEALVADLAQLTKANSIEGSFFLSLSLAPPATTN</sequence>
<evidence type="ECO:0000259" key="3">
    <source>
        <dbReference type="Pfam" id="PF05670"/>
    </source>
</evidence>
<dbReference type="Pfam" id="PF05670">
    <property type="entry name" value="NFACT-R_1"/>
    <property type="match status" value="1"/>
</dbReference>
<dbReference type="HOGENOM" id="CLU_1525637_0_0_1"/>
<dbReference type="OrthoDB" id="200398at2759"/>
<evidence type="ECO:0000256" key="1">
    <source>
        <dbReference type="ARBA" id="ARBA00008998"/>
    </source>
</evidence>
<dbReference type="eggNOG" id="KOG3272">
    <property type="taxonomic scope" value="Eukaryota"/>
</dbReference>
<dbReference type="AlphaFoldDB" id="T5AKN1"/>
<dbReference type="PANTHER" id="PTHR13049">
    <property type="entry name" value="DUF814-RELATED"/>
    <property type="match status" value="1"/>
</dbReference>
<gene>
    <name evidence="4" type="ORF">OCS_01966</name>
</gene>
<comment type="similarity">
    <text evidence="1">Belongs to the CCDC25 family.</text>
</comment>
<dbReference type="InterPro" id="IPR008532">
    <property type="entry name" value="NFACT_RNA-bd"/>
</dbReference>
<evidence type="ECO:0000313" key="4">
    <source>
        <dbReference type="EMBL" id="EQL02317.1"/>
    </source>
</evidence>
<name>T5AKN1_OPHSC</name>
<dbReference type="InterPro" id="IPR039730">
    <property type="entry name" value="Jlp2/Ccd25"/>
</dbReference>
<protein>
    <submittedName>
        <fullName evidence="4">Duf814 domain containing protein</fullName>
    </submittedName>
</protein>
<dbReference type="PANTHER" id="PTHR13049:SF2">
    <property type="entry name" value="COILED-COIL DOMAIN-CONTAINING PROTEIN 25"/>
    <property type="match status" value="1"/>
</dbReference>
<evidence type="ECO:0000313" key="5">
    <source>
        <dbReference type="Proteomes" id="UP000019374"/>
    </source>
</evidence>